<dbReference type="PANTHER" id="PTHR18868:SF51">
    <property type="entry name" value="PROTEASE DO-LIKE 14"/>
    <property type="match status" value="1"/>
</dbReference>
<gene>
    <name evidence="1" type="ORF">PVAP13_2KG423200</name>
</gene>
<protein>
    <submittedName>
        <fullName evidence="1">Uncharacterized protein</fullName>
    </submittedName>
</protein>
<dbReference type="PANTHER" id="PTHR18868">
    <property type="entry name" value="OS07G0665300 PROTEIN-RELATED"/>
    <property type="match status" value="1"/>
</dbReference>
<evidence type="ECO:0000313" key="1">
    <source>
        <dbReference type="EMBL" id="KAG2645243.1"/>
    </source>
</evidence>
<organism evidence="1 2">
    <name type="scientific">Panicum virgatum</name>
    <name type="common">Blackwell switchgrass</name>
    <dbReference type="NCBI Taxonomy" id="38727"/>
    <lineage>
        <taxon>Eukaryota</taxon>
        <taxon>Viridiplantae</taxon>
        <taxon>Streptophyta</taxon>
        <taxon>Embryophyta</taxon>
        <taxon>Tracheophyta</taxon>
        <taxon>Spermatophyta</taxon>
        <taxon>Magnoliopsida</taxon>
        <taxon>Liliopsida</taxon>
        <taxon>Poales</taxon>
        <taxon>Poaceae</taxon>
        <taxon>PACMAD clade</taxon>
        <taxon>Panicoideae</taxon>
        <taxon>Panicodae</taxon>
        <taxon>Paniceae</taxon>
        <taxon>Panicinae</taxon>
        <taxon>Panicum</taxon>
        <taxon>Panicum sect. Hiantes</taxon>
    </lineage>
</organism>
<proteinExistence type="predicted"/>
<reference evidence="1 2" key="1">
    <citation type="submission" date="2020-05" db="EMBL/GenBank/DDBJ databases">
        <title>WGS assembly of Panicum virgatum.</title>
        <authorList>
            <person name="Lovell J.T."/>
            <person name="Jenkins J."/>
            <person name="Shu S."/>
            <person name="Juenger T.E."/>
            <person name="Schmutz J."/>
        </authorList>
    </citation>
    <scope>NUCLEOTIDE SEQUENCE [LARGE SCALE GENOMIC DNA]</scope>
    <source>
        <strain evidence="2">cv. AP13</strain>
    </source>
</reference>
<evidence type="ECO:0000313" key="2">
    <source>
        <dbReference type="Proteomes" id="UP000823388"/>
    </source>
</evidence>
<dbReference type="EMBL" id="CM029039">
    <property type="protein sequence ID" value="KAG2645243.1"/>
    <property type="molecule type" value="Genomic_DNA"/>
</dbReference>
<dbReference type="Proteomes" id="UP000823388">
    <property type="component" value="Chromosome 2K"/>
</dbReference>
<dbReference type="AlphaFoldDB" id="A0A8T0WKR1"/>
<keyword evidence="2" id="KW-1185">Reference proteome</keyword>
<comment type="caution">
    <text evidence="1">The sequence shown here is derived from an EMBL/GenBank/DDBJ whole genome shotgun (WGS) entry which is preliminary data.</text>
</comment>
<accession>A0A8T0WKR1</accession>
<dbReference type="InterPro" id="IPR009003">
    <property type="entry name" value="Peptidase_S1_PA"/>
</dbReference>
<sequence>MTALDVYCVPLNPVVEWMPETTGWQGGWSFDFDGNFVGMNLDLGMRLPIILPRSGIALLNAHRDPFGDVYPDGVWGNFDKSFSLLLSKSVVALASFNATLVRDPDGSNKIVEGLKIKVLLPNNQSKEGKLKHCSLQYNVALISVKNCCYVHHVNLEQCAVNFSSTVVAVGRSFESGVLMATSGEGTCWSGPFDCEDLCPLVGIDGTFVGMNYYDKKMGTPFLFFFDVVGSMDERELEEEHKVVASRRRTSSRRIQYAYTDGDVTVLK</sequence>
<dbReference type="SUPFAM" id="SSF50494">
    <property type="entry name" value="Trypsin-like serine proteases"/>
    <property type="match status" value="1"/>
</dbReference>
<name>A0A8T0WKR1_PANVG</name>